<organism evidence="1 2">
    <name type="scientific">Botrimarina mediterranea</name>
    <dbReference type="NCBI Taxonomy" id="2528022"/>
    <lineage>
        <taxon>Bacteria</taxon>
        <taxon>Pseudomonadati</taxon>
        <taxon>Planctomycetota</taxon>
        <taxon>Planctomycetia</taxon>
        <taxon>Pirellulales</taxon>
        <taxon>Lacipirellulaceae</taxon>
        <taxon>Botrimarina</taxon>
    </lineage>
</organism>
<dbReference type="Proteomes" id="UP000316426">
    <property type="component" value="Chromosome"/>
</dbReference>
<dbReference type="KEGG" id="bmei:Spa11_24800"/>
<protein>
    <submittedName>
        <fullName evidence="1">Uncharacterized protein</fullName>
    </submittedName>
</protein>
<name>A0A518K911_9BACT</name>
<keyword evidence="2" id="KW-1185">Reference proteome</keyword>
<evidence type="ECO:0000313" key="2">
    <source>
        <dbReference type="Proteomes" id="UP000316426"/>
    </source>
</evidence>
<accession>A0A518K911</accession>
<evidence type="ECO:0000313" key="1">
    <source>
        <dbReference type="EMBL" id="QDV74279.1"/>
    </source>
</evidence>
<sequence length="205" mass="22976">MDRFLEIPSEQLTRKDVVQFLPLHFDSGFVSHELQSDAAKFNEELNQANASHSACCRSIDDALGNLATAPDATQLRKAVGDRADNTLNDVQRLARLWSQKVELVNRYSYEIEQEAPIARLKATAKRDEVLGSLADLGFDINRAGFNSEQFVAMNHPEARELARAANALEEIRRNLPQRLKKESEGAAHAERYVRAVADRYVAGKL</sequence>
<dbReference type="EMBL" id="CP036349">
    <property type="protein sequence ID" value="QDV74279.1"/>
    <property type="molecule type" value="Genomic_DNA"/>
</dbReference>
<dbReference type="AlphaFoldDB" id="A0A518K911"/>
<proteinExistence type="predicted"/>
<gene>
    <name evidence="1" type="ORF">Spa11_24800</name>
</gene>
<dbReference type="RefSeq" id="WP_145112557.1">
    <property type="nucleotide sequence ID" value="NZ_CP036349.1"/>
</dbReference>
<reference evidence="1 2" key="1">
    <citation type="submission" date="2019-02" db="EMBL/GenBank/DDBJ databases">
        <title>Deep-cultivation of Planctomycetes and their phenomic and genomic characterization uncovers novel biology.</title>
        <authorList>
            <person name="Wiegand S."/>
            <person name="Jogler M."/>
            <person name="Boedeker C."/>
            <person name="Pinto D."/>
            <person name="Vollmers J."/>
            <person name="Rivas-Marin E."/>
            <person name="Kohn T."/>
            <person name="Peeters S.H."/>
            <person name="Heuer A."/>
            <person name="Rast P."/>
            <person name="Oberbeckmann S."/>
            <person name="Bunk B."/>
            <person name="Jeske O."/>
            <person name="Meyerdierks A."/>
            <person name="Storesund J.E."/>
            <person name="Kallscheuer N."/>
            <person name="Luecker S."/>
            <person name="Lage O.M."/>
            <person name="Pohl T."/>
            <person name="Merkel B.J."/>
            <person name="Hornburger P."/>
            <person name="Mueller R.-W."/>
            <person name="Bruemmer F."/>
            <person name="Labrenz M."/>
            <person name="Spormann A.M."/>
            <person name="Op den Camp H."/>
            <person name="Overmann J."/>
            <person name="Amann R."/>
            <person name="Jetten M.S.M."/>
            <person name="Mascher T."/>
            <person name="Medema M.H."/>
            <person name="Devos D.P."/>
            <person name="Kaster A.-K."/>
            <person name="Ovreas L."/>
            <person name="Rohde M."/>
            <person name="Galperin M.Y."/>
            <person name="Jogler C."/>
        </authorList>
    </citation>
    <scope>NUCLEOTIDE SEQUENCE [LARGE SCALE GENOMIC DNA]</scope>
    <source>
        <strain evidence="1 2">Spa11</strain>
    </source>
</reference>